<reference evidence="13" key="2">
    <citation type="submission" date="2021-01" db="UniProtKB">
        <authorList>
            <consortium name="EnsemblPlants"/>
        </authorList>
    </citation>
    <scope>IDENTIFICATION</scope>
</reference>
<dbReference type="InParanoid" id="A0A7N2R219"/>
<evidence type="ECO:0000256" key="11">
    <source>
        <dbReference type="SAM" id="MobiDB-lite"/>
    </source>
</evidence>
<evidence type="ECO:0000256" key="4">
    <source>
        <dbReference type="ARBA" id="ARBA00022729"/>
    </source>
</evidence>
<dbReference type="Gene3D" id="3.80.10.10">
    <property type="entry name" value="Ribonuclease Inhibitor"/>
    <property type="match status" value="3"/>
</dbReference>
<dbReference type="Pfam" id="PF00168">
    <property type="entry name" value="C2"/>
    <property type="match status" value="1"/>
</dbReference>
<keyword evidence="9" id="KW-0325">Glycoprotein</keyword>
<dbReference type="Gramene" id="QL03p070516:mrna">
    <property type="protein sequence ID" value="QL03p070516:mrna"/>
    <property type="gene ID" value="QL03p070516"/>
</dbReference>
<dbReference type="GO" id="GO:0006952">
    <property type="term" value="P:defense response"/>
    <property type="evidence" value="ECO:0007669"/>
    <property type="project" value="InterPro"/>
</dbReference>
<evidence type="ECO:0000256" key="6">
    <source>
        <dbReference type="ARBA" id="ARBA00022989"/>
    </source>
</evidence>
<dbReference type="InterPro" id="IPR013210">
    <property type="entry name" value="LRR_N_plant-typ"/>
</dbReference>
<dbReference type="CDD" id="cd04051">
    <property type="entry name" value="C2_SRC2_like"/>
    <property type="match status" value="1"/>
</dbReference>
<keyword evidence="6" id="KW-1133">Transmembrane helix</keyword>
<dbReference type="InterPro" id="IPR000008">
    <property type="entry name" value="C2_dom"/>
</dbReference>
<feature type="coiled-coil region" evidence="10">
    <location>
        <begin position="475"/>
        <end position="502"/>
    </location>
</feature>
<organism evidence="13 14">
    <name type="scientific">Quercus lobata</name>
    <name type="common">Valley oak</name>
    <dbReference type="NCBI Taxonomy" id="97700"/>
    <lineage>
        <taxon>Eukaryota</taxon>
        <taxon>Viridiplantae</taxon>
        <taxon>Streptophyta</taxon>
        <taxon>Embryophyta</taxon>
        <taxon>Tracheophyta</taxon>
        <taxon>Spermatophyta</taxon>
        <taxon>Magnoliopsida</taxon>
        <taxon>eudicotyledons</taxon>
        <taxon>Gunneridae</taxon>
        <taxon>Pentapetalae</taxon>
        <taxon>rosids</taxon>
        <taxon>fabids</taxon>
        <taxon>Fagales</taxon>
        <taxon>Fagaceae</taxon>
        <taxon>Quercus</taxon>
    </lineage>
</organism>
<evidence type="ECO:0000256" key="3">
    <source>
        <dbReference type="ARBA" id="ARBA00022692"/>
    </source>
</evidence>
<dbReference type="InterPro" id="IPR032675">
    <property type="entry name" value="LRR_dom_sf"/>
</dbReference>
<keyword evidence="7" id="KW-0472">Membrane</keyword>
<evidence type="ECO:0000256" key="9">
    <source>
        <dbReference type="ARBA" id="ARBA00023180"/>
    </source>
</evidence>
<dbReference type="EMBL" id="LRBV02000003">
    <property type="status" value="NOT_ANNOTATED_CDS"/>
    <property type="molecule type" value="Genomic_DNA"/>
</dbReference>
<sequence>MECWPLDITLNSAKDLKDLNLFSKMDLYAIVSIHGDYFNNNTNNANQQRMHINKDYGPNPKWNFPMKFTIDVSAVEQNRLALVVKIKAKKKLTGDKEVGEAHMPIKELHESYGEESKDERRTSYNVKTQKAEATSNTSSQHHCLPNQSAHLLQLTQEFVQKRMYSEYDDYYNGSYPKMKSWKADSDCCSWDGVTCDTQNGEVICLDLSNSWLCGPLNSNSSLFSLHRLWKLNLAFNNFSSSATIPFEFGQLVRLTHLNLSFSFLHGRIPSKISWLSNLVSLDLSSNYFYYFVGGDYYEKLLDLRRIDLEALVQNMTYLRELHLDDVNILSSLPQSLANLSSLTSLSLSGCYLQGKFPSDIFLLPKIQAIDLSYNQELVGFLPKFQSNSSLQEFYLFDTNFSGELPSSIGNLKSLNVLDLCKTNLFGELPNSVSNLKSACNAILPIIFRSASPHFQSFLSEVGVSSLSSQMPRDTIDELRKALNRIREENNRMKIHLNRYRTQVEIRESVEGGWYEHAQFMQSLLTDLIYQSDVEMSDEE</sequence>
<dbReference type="Pfam" id="PF08263">
    <property type="entry name" value="LRRNT_2"/>
    <property type="match status" value="1"/>
</dbReference>
<dbReference type="PANTHER" id="PTHR48061:SF46">
    <property type="entry name" value="LEUCINE-RICH REPEAT-CONTAINING N-TERMINAL PLANT-TYPE DOMAIN-CONTAINING PROTEIN"/>
    <property type="match status" value="1"/>
</dbReference>
<keyword evidence="10" id="KW-0175">Coiled coil</keyword>
<accession>A0A7N2R219</accession>
<protein>
    <recommendedName>
        <fullName evidence="12">C2 domain-containing protein</fullName>
    </recommendedName>
</protein>
<name>A0A7N2R219_QUELO</name>
<feature type="region of interest" description="Disordered" evidence="11">
    <location>
        <begin position="104"/>
        <end position="125"/>
    </location>
</feature>
<keyword evidence="5" id="KW-0677">Repeat</keyword>
<dbReference type="InterPro" id="IPR046956">
    <property type="entry name" value="RLP23-like"/>
</dbReference>
<evidence type="ECO:0000256" key="8">
    <source>
        <dbReference type="ARBA" id="ARBA00023170"/>
    </source>
</evidence>
<keyword evidence="14" id="KW-1185">Reference proteome</keyword>
<evidence type="ECO:0000259" key="12">
    <source>
        <dbReference type="PROSITE" id="PS50004"/>
    </source>
</evidence>
<evidence type="ECO:0000256" key="7">
    <source>
        <dbReference type="ARBA" id="ARBA00023136"/>
    </source>
</evidence>
<dbReference type="GO" id="GO:0016020">
    <property type="term" value="C:membrane"/>
    <property type="evidence" value="ECO:0007669"/>
    <property type="project" value="UniProtKB-SubCell"/>
</dbReference>
<reference evidence="13 14" key="1">
    <citation type="journal article" date="2016" name="G3 (Bethesda)">
        <title>First Draft Assembly and Annotation of the Genome of a California Endemic Oak Quercus lobata Nee (Fagaceae).</title>
        <authorList>
            <person name="Sork V.L."/>
            <person name="Fitz-Gibbon S.T."/>
            <person name="Puiu D."/>
            <person name="Crepeau M."/>
            <person name="Gugger P.F."/>
            <person name="Sherman R."/>
            <person name="Stevens K."/>
            <person name="Langley C.H."/>
            <person name="Pellegrini M."/>
            <person name="Salzberg S.L."/>
        </authorList>
    </citation>
    <scope>NUCLEOTIDE SEQUENCE [LARGE SCALE GENOMIC DNA]</scope>
    <source>
        <strain evidence="13 14">cv. SW786</strain>
    </source>
</reference>
<dbReference type="Proteomes" id="UP000594261">
    <property type="component" value="Chromosome 3"/>
</dbReference>
<feature type="domain" description="C2" evidence="12">
    <location>
        <begin position="1"/>
        <end position="119"/>
    </location>
</feature>
<keyword evidence="3" id="KW-0812">Transmembrane</keyword>
<evidence type="ECO:0000256" key="1">
    <source>
        <dbReference type="ARBA" id="ARBA00004479"/>
    </source>
</evidence>
<keyword evidence="4" id="KW-0732">Signal</keyword>
<dbReference type="EnsemblPlants" id="QL03p070516:mrna">
    <property type="protein sequence ID" value="QL03p070516:mrna"/>
    <property type="gene ID" value="QL03p070516"/>
</dbReference>
<proteinExistence type="predicted"/>
<dbReference type="PANTHER" id="PTHR48061">
    <property type="entry name" value="LEUCINE-RICH REPEAT RECEPTOR PROTEIN KINASE EMS1-LIKE-RELATED"/>
    <property type="match status" value="1"/>
</dbReference>
<dbReference type="Pfam" id="PF13855">
    <property type="entry name" value="LRR_8"/>
    <property type="match status" value="1"/>
</dbReference>
<keyword evidence="8" id="KW-0675">Receptor</keyword>
<evidence type="ECO:0000256" key="5">
    <source>
        <dbReference type="ARBA" id="ARBA00022737"/>
    </source>
</evidence>
<dbReference type="PROSITE" id="PS50004">
    <property type="entry name" value="C2"/>
    <property type="match status" value="1"/>
</dbReference>
<dbReference type="SMART" id="SM00239">
    <property type="entry name" value="C2"/>
    <property type="match status" value="1"/>
</dbReference>
<dbReference type="InterPro" id="IPR035892">
    <property type="entry name" value="C2_domain_sf"/>
</dbReference>
<dbReference type="Gene3D" id="2.60.40.150">
    <property type="entry name" value="C2 domain"/>
    <property type="match status" value="1"/>
</dbReference>
<dbReference type="Pfam" id="PF00560">
    <property type="entry name" value="LRR_1"/>
    <property type="match status" value="1"/>
</dbReference>
<dbReference type="SUPFAM" id="SSF49562">
    <property type="entry name" value="C2 domain (Calcium/lipid-binding domain, CaLB)"/>
    <property type="match status" value="1"/>
</dbReference>
<comment type="subcellular location">
    <subcellularLocation>
        <location evidence="1">Membrane</location>
        <topology evidence="1">Single-pass type I membrane protein</topology>
    </subcellularLocation>
</comment>
<dbReference type="SUPFAM" id="SSF52058">
    <property type="entry name" value="L domain-like"/>
    <property type="match status" value="1"/>
</dbReference>
<dbReference type="InterPro" id="IPR001611">
    <property type="entry name" value="Leu-rich_rpt"/>
</dbReference>
<evidence type="ECO:0000256" key="10">
    <source>
        <dbReference type="SAM" id="Coils"/>
    </source>
</evidence>
<dbReference type="AlphaFoldDB" id="A0A7N2R219"/>
<feature type="compositionally biased region" description="Basic and acidic residues" evidence="11">
    <location>
        <begin position="104"/>
        <end position="122"/>
    </location>
</feature>
<evidence type="ECO:0000313" key="14">
    <source>
        <dbReference type="Proteomes" id="UP000594261"/>
    </source>
</evidence>
<dbReference type="InterPro" id="IPR044750">
    <property type="entry name" value="C2_SRC2/BAP"/>
</dbReference>
<keyword evidence="2" id="KW-0433">Leucine-rich repeat</keyword>
<evidence type="ECO:0000256" key="2">
    <source>
        <dbReference type="ARBA" id="ARBA00022614"/>
    </source>
</evidence>
<evidence type="ECO:0000313" key="13">
    <source>
        <dbReference type="EnsemblPlants" id="QL03p070516:mrna"/>
    </source>
</evidence>